<protein>
    <submittedName>
        <fullName evidence="2">TfoX/Sxy family protein</fullName>
    </submittedName>
</protein>
<evidence type="ECO:0000259" key="1">
    <source>
        <dbReference type="Pfam" id="PF04993"/>
    </source>
</evidence>
<dbReference type="PANTHER" id="PTHR36121">
    <property type="entry name" value="PROTEIN SXY"/>
    <property type="match status" value="1"/>
</dbReference>
<dbReference type="RefSeq" id="WP_229575612.1">
    <property type="nucleotide sequence ID" value="NZ_CP128477.1"/>
</dbReference>
<reference evidence="2 3" key="1">
    <citation type="submission" date="2022-03" db="EMBL/GenBank/DDBJ databases">
        <title>Rhizobium SSM4.3 sp. nov., isolated from Sediment (Gouqi Island).</title>
        <authorList>
            <person name="Chen G."/>
        </authorList>
    </citation>
    <scope>NUCLEOTIDE SEQUENCE [LARGE SCALE GENOMIC DNA]</scope>
    <source>
        <strain evidence="2 3">SSM4.3</strain>
    </source>
</reference>
<evidence type="ECO:0000313" key="3">
    <source>
        <dbReference type="Proteomes" id="UP001522662"/>
    </source>
</evidence>
<dbReference type="SUPFAM" id="SSF159894">
    <property type="entry name" value="YgaC/TfoX-N like"/>
    <property type="match status" value="1"/>
</dbReference>
<dbReference type="Pfam" id="PF04993">
    <property type="entry name" value="TfoX_N"/>
    <property type="match status" value="1"/>
</dbReference>
<comment type="caution">
    <text evidence="2">The sequence shown here is derived from an EMBL/GenBank/DDBJ whole genome shotgun (WGS) entry which is preliminary data.</text>
</comment>
<sequence>MDNAAIEEMFEAVGPVSIRRMFGGKGIYARGVIFALELRGELMLKGDAESAPLLEDAGASRWCYQGRSGKPVAMPYWTVPDEALDDPEIMAKWARIALDAAIRVTEREAGQRK</sequence>
<accession>A0ABT0D0P8</accession>
<dbReference type="PANTHER" id="PTHR36121:SF1">
    <property type="entry name" value="PROTEIN SXY"/>
    <property type="match status" value="1"/>
</dbReference>
<dbReference type="InterPro" id="IPR007076">
    <property type="entry name" value="TfoX_N"/>
</dbReference>
<dbReference type="InterPro" id="IPR047525">
    <property type="entry name" value="TfoX-like"/>
</dbReference>
<feature type="domain" description="TfoX N-terminal" evidence="1">
    <location>
        <begin position="8"/>
        <end position="101"/>
    </location>
</feature>
<proteinExistence type="predicted"/>
<gene>
    <name evidence="2" type="ORF">MKJ03_11660</name>
</gene>
<name>A0ABT0D0P8_9HYPH</name>
<dbReference type="EMBL" id="JALAYX010000003">
    <property type="protein sequence ID" value="MCJ8238988.1"/>
    <property type="molecule type" value="Genomic_DNA"/>
</dbReference>
<evidence type="ECO:0000313" key="2">
    <source>
        <dbReference type="EMBL" id="MCJ8238988.1"/>
    </source>
</evidence>
<dbReference type="Proteomes" id="UP001522662">
    <property type="component" value="Unassembled WGS sequence"/>
</dbReference>
<keyword evidence="3" id="KW-1185">Reference proteome</keyword>
<dbReference type="Gene3D" id="3.30.1460.30">
    <property type="entry name" value="YgaC/TfoX-N like chaperone"/>
    <property type="match status" value="1"/>
</dbReference>
<organism evidence="2 3">
    <name type="scientific">Peteryoungia algae</name>
    <dbReference type="NCBI Taxonomy" id="2919917"/>
    <lineage>
        <taxon>Bacteria</taxon>
        <taxon>Pseudomonadati</taxon>
        <taxon>Pseudomonadota</taxon>
        <taxon>Alphaproteobacteria</taxon>
        <taxon>Hyphomicrobiales</taxon>
        <taxon>Rhizobiaceae</taxon>
        <taxon>Peteryoungia</taxon>
    </lineage>
</organism>